<evidence type="ECO:0000259" key="8">
    <source>
        <dbReference type="PROSITE" id="PS50240"/>
    </source>
</evidence>
<feature type="domain" description="Peptidase S1" evidence="8">
    <location>
        <begin position="148"/>
        <end position="394"/>
    </location>
</feature>
<keyword evidence="5 7" id="KW-0720">Serine protease</keyword>
<dbReference type="InterPro" id="IPR001254">
    <property type="entry name" value="Trypsin_dom"/>
</dbReference>
<evidence type="ECO:0000256" key="7">
    <source>
        <dbReference type="RuleBase" id="RU363034"/>
    </source>
</evidence>
<evidence type="ECO:0000256" key="3">
    <source>
        <dbReference type="ARBA" id="ARBA00022670"/>
    </source>
</evidence>
<dbReference type="AlphaFoldDB" id="A0A2H8TTU6"/>
<proteinExistence type="predicted"/>
<dbReference type="SMART" id="SM00020">
    <property type="entry name" value="Tryp_SPc"/>
    <property type="match status" value="1"/>
</dbReference>
<dbReference type="EMBL" id="GFXV01005197">
    <property type="protein sequence ID" value="MBW17002.1"/>
    <property type="molecule type" value="Transcribed_RNA"/>
</dbReference>
<sequence length="397" mass="44245">MYLKIKYCSYFKNLLALIVCLFISGQKANILNLYEGDTCKIGKENSINYVCRKPENCSSLEQDIRQQNFPQICSFIKNKPVVCCSPTITVNLTSYKPVLSTTNASSSYSATEMCRQYSELVYENAGTSPSNTGSPSKTLNCYNVLTLIVGGSKAKPKEFPHMVLLGYGSNKEKSWGCGGSLISNKWVLSAAHCNKNSGRMVSWARLGDLNIYSDPDDASPVDYKIVERVMHPNYNPTYVYNDIALFRLEEEVTFSAFVRPVCLNTVQKFRFKTATAIGWGRTVANGPISPDLLKVDLSPISIDHCKYSYPQSTNPRINLGIIEDSMICAGDIRDEKDTCTGDSGGPLQVKHPNYTCMQTQIGITSFGKYCGSKETPGVYTRVSYYVPWIEKIVWPKN</sequence>
<dbReference type="InterPro" id="IPR001314">
    <property type="entry name" value="Peptidase_S1A"/>
</dbReference>
<dbReference type="InterPro" id="IPR009003">
    <property type="entry name" value="Peptidase_S1_PA"/>
</dbReference>
<evidence type="ECO:0000256" key="6">
    <source>
        <dbReference type="ARBA" id="ARBA00023157"/>
    </source>
</evidence>
<dbReference type="GO" id="GO:0006508">
    <property type="term" value="P:proteolysis"/>
    <property type="evidence" value="ECO:0007669"/>
    <property type="project" value="UniProtKB-KW"/>
</dbReference>
<keyword evidence="2" id="KW-0964">Secreted</keyword>
<evidence type="ECO:0000256" key="2">
    <source>
        <dbReference type="ARBA" id="ARBA00022525"/>
    </source>
</evidence>
<dbReference type="FunFam" id="2.40.10.10:FF:000015">
    <property type="entry name" value="Atrial natriuretic peptide-converting enzyme"/>
    <property type="match status" value="1"/>
</dbReference>
<dbReference type="InterPro" id="IPR043504">
    <property type="entry name" value="Peptidase_S1_PA_chymotrypsin"/>
</dbReference>
<dbReference type="InterPro" id="IPR018114">
    <property type="entry name" value="TRYPSIN_HIS"/>
</dbReference>
<evidence type="ECO:0000256" key="4">
    <source>
        <dbReference type="ARBA" id="ARBA00022801"/>
    </source>
</evidence>
<name>A0A2H8TTU6_9HEMI</name>
<reference evidence="9" key="1">
    <citation type="submission" date="2017-10" db="EMBL/GenBank/DDBJ databases">
        <title>Transcriptome Assembly of Sugarcane Aphid Adults.</title>
        <authorList>
            <person name="Scully E.D."/>
            <person name="Palmer N.A."/>
            <person name="Geib S.M."/>
            <person name="Sarath G."/>
            <person name="Sattler S.E."/>
        </authorList>
    </citation>
    <scope>NUCLEOTIDE SEQUENCE</scope>
    <source>
        <tissue evidence="9">Whole body</tissue>
    </source>
</reference>
<dbReference type="PANTHER" id="PTHR24264:SF65">
    <property type="entry name" value="SRCR DOMAIN-CONTAINING PROTEIN"/>
    <property type="match status" value="1"/>
</dbReference>
<dbReference type="Gene3D" id="2.40.10.10">
    <property type="entry name" value="Trypsin-like serine proteases"/>
    <property type="match status" value="2"/>
</dbReference>
<gene>
    <name evidence="9" type="primary">snk_16</name>
</gene>
<dbReference type="PROSITE" id="PS00135">
    <property type="entry name" value="TRYPSIN_SER"/>
    <property type="match status" value="1"/>
</dbReference>
<dbReference type="PANTHER" id="PTHR24264">
    <property type="entry name" value="TRYPSIN-RELATED"/>
    <property type="match status" value="1"/>
</dbReference>
<dbReference type="Pfam" id="PF00089">
    <property type="entry name" value="Trypsin"/>
    <property type="match status" value="1"/>
</dbReference>
<accession>A0A2H8TTU6</accession>
<keyword evidence="3 7" id="KW-0645">Protease</keyword>
<organism evidence="9">
    <name type="scientific">Melanaphis sacchari</name>
    <dbReference type="NCBI Taxonomy" id="742174"/>
    <lineage>
        <taxon>Eukaryota</taxon>
        <taxon>Metazoa</taxon>
        <taxon>Ecdysozoa</taxon>
        <taxon>Arthropoda</taxon>
        <taxon>Hexapoda</taxon>
        <taxon>Insecta</taxon>
        <taxon>Pterygota</taxon>
        <taxon>Neoptera</taxon>
        <taxon>Paraneoptera</taxon>
        <taxon>Hemiptera</taxon>
        <taxon>Sternorrhyncha</taxon>
        <taxon>Aphidomorpha</taxon>
        <taxon>Aphidoidea</taxon>
        <taxon>Aphididae</taxon>
        <taxon>Aphidini</taxon>
        <taxon>Melanaphis</taxon>
    </lineage>
</organism>
<dbReference type="PROSITE" id="PS00134">
    <property type="entry name" value="TRYPSIN_HIS"/>
    <property type="match status" value="1"/>
</dbReference>
<dbReference type="PRINTS" id="PR00722">
    <property type="entry name" value="CHYMOTRYPSIN"/>
</dbReference>
<dbReference type="OrthoDB" id="6339452at2759"/>
<protein>
    <submittedName>
        <fullName evidence="9">Serine protease snake</fullName>
    </submittedName>
</protein>
<keyword evidence="6" id="KW-1015">Disulfide bond</keyword>
<evidence type="ECO:0000256" key="1">
    <source>
        <dbReference type="ARBA" id="ARBA00004613"/>
    </source>
</evidence>
<evidence type="ECO:0000313" key="9">
    <source>
        <dbReference type="EMBL" id="MBW17002.1"/>
    </source>
</evidence>
<dbReference type="InterPro" id="IPR033116">
    <property type="entry name" value="TRYPSIN_SER"/>
</dbReference>
<dbReference type="PROSITE" id="PS50240">
    <property type="entry name" value="TRYPSIN_DOM"/>
    <property type="match status" value="1"/>
</dbReference>
<comment type="subcellular location">
    <subcellularLocation>
        <location evidence="1">Secreted</location>
    </subcellularLocation>
</comment>
<dbReference type="InterPro" id="IPR050127">
    <property type="entry name" value="Serine_Proteases_S1"/>
</dbReference>
<dbReference type="CDD" id="cd00190">
    <property type="entry name" value="Tryp_SPc"/>
    <property type="match status" value="1"/>
</dbReference>
<dbReference type="GO" id="GO:0005615">
    <property type="term" value="C:extracellular space"/>
    <property type="evidence" value="ECO:0007669"/>
    <property type="project" value="TreeGrafter"/>
</dbReference>
<keyword evidence="4 7" id="KW-0378">Hydrolase</keyword>
<evidence type="ECO:0000256" key="5">
    <source>
        <dbReference type="ARBA" id="ARBA00022825"/>
    </source>
</evidence>
<dbReference type="SUPFAM" id="SSF50494">
    <property type="entry name" value="Trypsin-like serine proteases"/>
    <property type="match status" value="1"/>
</dbReference>
<dbReference type="GO" id="GO:0004252">
    <property type="term" value="F:serine-type endopeptidase activity"/>
    <property type="evidence" value="ECO:0007669"/>
    <property type="project" value="InterPro"/>
</dbReference>